<feature type="compositionally biased region" description="Basic and acidic residues" evidence="1">
    <location>
        <begin position="312"/>
        <end position="323"/>
    </location>
</feature>
<dbReference type="EMBL" id="JBHTMP010000080">
    <property type="protein sequence ID" value="MFD1325471.1"/>
    <property type="molecule type" value="Genomic_DNA"/>
</dbReference>
<evidence type="ECO:0000256" key="1">
    <source>
        <dbReference type="SAM" id="MobiDB-lite"/>
    </source>
</evidence>
<keyword evidence="2" id="KW-0812">Transmembrane</keyword>
<keyword evidence="2" id="KW-0472">Membrane</keyword>
<feature type="region of interest" description="Disordered" evidence="1">
    <location>
        <begin position="35"/>
        <end position="61"/>
    </location>
</feature>
<keyword evidence="2" id="KW-1133">Transmembrane helix</keyword>
<reference evidence="4" key="1">
    <citation type="journal article" date="2019" name="Int. J. Syst. Evol. Microbiol.">
        <title>The Global Catalogue of Microorganisms (GCM) 10K type strain sequencing project: providing services to taxonomists for standard genome sequencing and annotation.</title>
        <authorList>
            <consortium name="The Broad Institute Genomics Platform"/>
            <consortium name="The Broad Institute Genome Sequencing Center for Infectious Disease"/>
            <person name="Wu L."/>
            <person name="Ma J."/>
        </authorList>
    </citation>
    <scope>NUCLEOTIDE SEQUENCE [LARGE SCALE GENOMIC DNA]</scope>
    <source>
        <strain evidence="4">JCM 31037</strain>
    </source>
</reference>
<dbReference type="PANTHER" id="PTHR35007:SF4">
    <property type="entry name" value="CONSERVED TRANSMEMBRANE PROTEIN-RELATED"/>
    <property type="match status" value="1"/>
</dbReference>
<dbReference type="Proteomes" id="UP001597260">
    <property type="component" value="Unassembled WGS sequence"/>
</dbReference>
<evidence type="ECO:0000256" key="2">
    <source>
        <dbReference type="SAM" id="Phobius"/>
    </source>
</evidence>
<dbReference type="RefSeq" id="WP_377577876.1">
    <property type="nucleotide sequence ID" value="NZ_JBHTMP010000080.1"/>
</dbReference>
<evidence type="ECO:0000313" key="3">
    <source>
        <dbReference type="EMBL" id="MFD1325471.1"/>
    </source>
</evidence>
<evidence type="ECO:0000313" key="4">
    <source>
        <dbReference type="Proteomes" id="UP001597260"/>
    </source>
</evidence>
<proteinExistence type="predicted"/>
<feature type="transmembrane region" description="Helical" evidence="2">
    <location>
        <begin position="281"/>
        <end position="300"/>
    </location>
</feature>
<feature type="transmembrane region" description="Helical" evidence="2">
    <location>
        <begin position="110"/>
        <end position="138"/>
    </location>
</feature>
<comment type="caution">
    <text evidence="3">The sequence shown here is derived from an EMBL/GenBank/DDBJ whole genome shotgun (WGS) entry which is preliminary data.</text>
</comment>
<feature type="region of interest" description="Disordered" evidence="1">
    <location>
        <begin position="311"/>
        <end position="340"/>
    </location>
</feature>
<accession>A0ABW3YLT8</accession>
<dbReference type="PANTHER" id="PTHR35007">
    <property type="entry name" value="INTEGRAL MEMBRANE PROTEIN-RELATED"/>
    <property type="match status" value="1"/>
</dbReference>
<sequence>MTTQWWLVVTCLLGAALLSAWPAYGSRLRQRAVLQRRDRSDQQDRSTGPAGPARPARTTGLTWAVEPTRAATDTWWTSGERERDRGLPIGRQQWRALQVRISAAPRRVTMLAAVAASVAGAWAGGPVAAVVAAAYAGLAARLALRRSAARAAEGARRQQLDRLCGLAADLRAGLPISVAMSAVATEGPDAGSTRPGGNDRISHLTRAAARLAEQTGAPLADLVERIEADVRATRRGLAAAAAQAAGARATAWLLAGLPLGGIALGYAIGVDPLDVLLRTPVGAGCAVGAMGLQFAGLAWADRLSSSATRISGDGDEHFSDRTTHTSGGPVSTRALPCPPS</sequence>
<keyword evidence="4" id="KW-1185">Reference proteome</keyword>
<feature type="transmembrane region" description="Helical" evidence="2">
    <location>
        <begin position="251"/>
        <end position="269"/>
    </location>
</feature>
<protein>
    <submittedName>
        <fullName evidence="3">Type II secretion system F family protein</fullName>
    </submittedName>
</protein>
<feature type="compositionally biased region" description="Basic and acidic residues" evidence="1">
    <location>
        <begin position="35"/>
        <end position="44"/>
    </location>
</feature>
<organism evidence="3 4">
    <name type="scientific">Micromonospora sonneratiae</name>
    <dbReference type="NCBI Taxonomy" id="1184706"/>
    <lineage>
        <taxon>Bacteria</taxon>
        <taxon>Bacillati</taxon>
        <taxon>Actinomycetota</taxon>
        <taxon>Actinomycetes</taxon>
        <taxon>Micromonosporales</taxon>
        <taxon>Micromonosporaceae</taxon>
        <taxon>Micromonospora</taxon>
    </lineage>
</organism>
<gene>
    <name evidence="3" type="ORF">ACFQ4H_30745</name>
</gene>
<name>A0ABW3YLT8_9ACTN</name>